<feature type="region of interest" description="Disordered" evidence="1">
    <location>
        <begin position="1009"/>
        <end position="1170"/>
    </location>
</feature>
<feature type="compositionally biased region" description="Basic and acidic residues" evidence="1">
    <location>
        <begin position="623"/>
        <end position="632"/>
    </location>
</feature>
<evidence type="ECO:0000313" key="4">
    <source>
        <dbReference type="RefSeq" id="XP_022136136.1"/>
    </source>
</evidence>
<feature type="compositionally biased region" description="Acidic residues" evidence="1">
    <location>
        <begin position="932"/>
        <end position="943"/>
    </location>
</feature>
<feature type="region of interest" description="Disordered" evidence="1">
    <location>
        <begin position="501"/>
        <end position="556"/>
    </location>
</feature>
<feature type="compositionally biased region" description="Polar residues" evidence="1">
    <location>
        <begin position="665"/>
        <end position="676"/>
    </location>
</feature>
<dbReference type="SUPFAM" id="SSF46942">
    <property type="entry name" value="Elongation factor TFIIS domain 2"/>
    <property type="match status" value="1"/>
</dbReference>
<feature type="compositionally biased region" description="Polar residues" evidence="1">
    <location>
        <begin position="710"/>
        <end position="719"/>
    </location>
</feature>
<dbReference type="SMART" id="SM00510">
    <property type="entry name" value="TFS2M"/>
    <property type="match status" value="1"/>
</dbReference>
<feature type="compositionally biased region" description="Low complexity" evidence="1">
    <location>
        <begin position="1012"/>
        <end position="1025"/>
    </location>
</feature>
<dbReference type="GO" id="GO:0005634">
    <property type="term" value="C:nucleus"/>
    <property type="evidence" value="ECO:0007669"/>
    <property type="project" value="TreeGrafter"/>
</dbReference>
<accession>A0A6J1C325</accession>
<dbReference type="KEGG" id="mcha:111007900"/>
<feature type="compositionally biased region" description="Polar residues" evidence="1">
    <location>
        <begin position="508"/>
        <end position="525"/>
    </location>
</feature>
<sequence>MSNNLVSEEYSIRGMQSSQLDPITNKMESSLSEAQRGVVVSASNEPSLHQYLVPNRQMELMGSISGGSLSQSGIVSRMQTGQVDVKASNFGQQQFQIPGNQFGRTGNMMRTAEGALSLPVKRKASMEPFNSLLQQPSLQNKRAAQMEHRPWLQQASGMARRPPLQIPNDSPASISLHSPAASKRKVQMEPHPSKVHQRSGASKSLSATPNQSSKIQNESTGLVRSKMRESLTAALALVSQQPDKSSNNEKSHLTEAAKSETQKQENLLLSGPAVGHVSDDSKKIFSEKLDSVGLEDNVGKMLDKSSLDVNVSDLETLRYDGRVFQPNNGLSYEDIPFGDNFFIKDDLLQENGLAWVLDADLGVADKKEPRTDEIHKMDVGVSNQGPEAKAVQTPECLALKIEEELFKLFSGVNKKYKEKGRSLLFNLKDRSNPELRERVMRGEISPERLCSMTAEELASKELSEWRMAKAEEFAQMVVLPDSEVDIRRLVKKTHKGEFQVEVEEHYDNSSTDVSSGASTFSQSQRSKNETEGGSSEEPETIKDEQNISGQKNGAADKDNYTFTIASNEGSDLMQGLMVDDGLKDTELLPPIVSLDEFMESLDTEPPFDILSEGATAGKLSPVLEKEDSESGSRLKGAAPATKGSTDVSILKNKNSEESSTKADIGSSSIGHVNLKSSDSKTDVDFNENQALKRASPRLRSPEKNDGVKASDSNAKSGTESLPSMFRLEHLWDGILQYNISTMTPVVGTYISGERTSAKDWPGILEIKGRVRLDAFEKFLHELPLSRSRAVMVLHLDLKEGRPEPEQASLREVAESYIADERVGIAEPGSGVEFYFCPPHGRILEMLGRIILKENNEALNAIENGLIGVVVWRKSQLTSMSPNSTSHHKRSSKKQHFSSRRQHQDTKANNVSPKQTIPPQGFFPVPGARPPPEDDDADGDDDDVPPGFGPSTARDDDDLPEFNFSGSVNPPGFSSRNNSPTPRGLSRPPAFHPVCQTGSHPVEQMRELVFKYGQNASNNNSPSGGNWRERGLSSVPMQPWNDDDDDIPEWQPQAAAASQHQVPPPLHSQQPVRGFQNPTLRPHYMANQQQQQHPGQASRLVPNQQQPMPAPPLNMSQQGTWWVPQAGHSNNNIQPSNLGHSHNHSSSGQFYGSFGRSSNPRQDHPSNSRRF</sequence>
<evidence type="ECO:0000313" key="3">
    <source>
        <dbReference type="Proteomes" id="UP000504603"/>
    </source>
</evidence>
<dbReference type="CDD" id="cd21538">
    <property type="entry name" value="SPOC_TFIIS"/>
    <property type="match status" value="1"/>
</dbReference>
<keyword evidence="3" id="KW-1185">Reference proteome</keyword>
<gene>
    <name evidence="4 5" type="primary">LOC111007900</name>
</gene>
<dbReference type="PROSITE" id="PS51321">
    <property type="entry name" value="TFIIS_CENTRAL"/>
    <property type="match status" value="1"/>
</dbReference>
<feature type="region of interest" description="Disordered" evidence="1">
    <location>
        <begin position="238"/>
        <end position="264"/>
    </location>
</feature>
<dbReference type="Pfam" id="PF07500">
    <property type="entry name" value="TFIIS_M"/>
    <property type="match status" value="1"/>
</dbReference>
<name>A0A6J1C325_MOMCH</name>
<feature type="region of interest" description="Disordered" evidence="1">
    <location>
        <begin position="878"/>
        <end position="996"/>
    </location>
</feature>
<feature type="region of interest" description="Disordered" evidence="1">
    <location>
        <begin position="611"/>
        <end position="719"/>
    </location>
</feature>
<dbReference type="InterPro" id="IPR003618">
    <property type="entry name" value="TFIIS_cen_dom"/>
</dbReference>
<dbReference type="Proteomes" id="UP000504603">
    <property type="component" value="Unplaced"/>
</dbReference>
<dbReference type="GO" id="GO:0006351">
    <property type="term" value="P:DNA-templated transcription"/>
    <property type="evidence" value="ECO:0007669"/>
    <property type="project" value="InterPro"/>
</dbReference>
<dbReference type="Pfam" id="PF07744">
    <property type="entry name" value="SPOC"/>
    <property type="match status" value="1"/>
</dbReference>
<dbReference type="Gene3D" id="1.10.472.30">
    <property type="entry name" value="Transcription elongation factor S-II, central domain"/>
    <property type="match status" value="1"/>
</dbReference>
<dbReference type="RefSeq" id="XP_022136136.1">
    <property type="nucleotide sequence ID" value="XM_022280444.1"/>
</dbReference>
<evidence type="ECO:0000256" key="1">
    <source>
        <dbReference type="SAM" id="MobiDB-lite"/>
    </source>
</evidence>
<feature type="compositionally biased region" description="Polar residues" evidence="1">
    <location>
        <begin position="199"/>
        <end position="222"/>
    </location>
</feature>
<protein>
    <submittedName>
        <fullName evidence="4 5">Uncharacterized protein LOC111007900</fullName>
    </submittedName>
</protein>
<dbReference type="OrthoDB" id="1884872at2759"/>
<feature type="compositionally biased region" description="Low complexity" evidence="1">
    <location>
        <begin position="1135"/>
        <end position="1147"/>
    </location>
</feature>
<feature type="compositionally biased region" description="Basic and acidic residues" evidence="1">
    <location>
        <begin position="699"/>
        <end position="708"/>
    </location>
</feature>
<organism evidence="3 5">
    <name type="scientific">Momordica charantia</name>
    <name type="common">Bitter gourd</name>
    <name type="synonym">Balsam pear</name>
    <dbReference type="NCBI Taxonomy" id="3673"/>
    <lineage>
        <taxon>Eukaryota</taxon>
        <taxon>Viridiplantae</taxon>
        <taxon>Streptophyta</taxon>
        <taxon>Embryophyta</taxon>
        <taxon>Tracheophyta</taxon>
        <taxon>Spermatophyta</taxon>
        <taxon>Magnoliopsida</taxon>
        <taxon>eudicotyledons</taxon>
        <taxon>Gunneridae</taxon>
        <taxon>Pentapetalae</taxon>
        <taxon>rosids</taxon>
        <taxon>fabids</taxon>
        <taxon>Cucurbitales</taxon>
        <taxon>Cucurbitaceae</taxon>
        <taxon>Momordiceae</taxon>
        <taxon>Momordica</taxon>
    </lineage>
</organism>
<feature type="compositionally biased region" description="Polar residues" evidence="1">
    <location>
        <begin position="1055"/>
        <end position="1078"/>
    </location>
</feature>
<evidence type="ECO:0000313" key="5">
    <source>
        <dbReference type="RefSeq" id="XP_022136145.1"/>
    </source>
</evidence>
<dbReference type="AlphaFoldDB" id="A0A6J1C325"/>
<dbReference type="InterPro" id="IPR012921">
    <property type="entry name" value="SPOC_C"/>
</dbReference>
<dbReference type="PANTHER" id="PTHR11477">
    <property type="entry name" value="TRANSCRIPTION FACTOR S-II ZINC FINGER DOMAIN-CONTAINING PROTEIN"/>
    <property type="match status" value="1"/>
</dbReference>
<feature type="compositionally biased region" description="Basic and acidic residues" evidence="1">
    <location>
        <begin position="1160"/>
        <end position="1170"/>
    </location>
</feature>
<feature type="compositionally biased region" description="Basic residues" evidence="1">
    <location>
        <begin position="885"/>
        <end position="900"/>
    </location>
</feature>
<dbReference type="RefSeq" id="XP_022136145.1">
    <property type="nucleotide sequence ID" value="XM_022280453.1"/>
</dbReference>
<feature type="domain" description="TFIIS central" evidence="2">
    <location>
        <begin position="377"/>
        <end position="485"/>
    </location>
</feature>
<dbReference type="PANTHER" id="PTHR11477:SF20">
    <property type="entry name" value="SPOC DOMAIN _ TRANSCRIPTION ELONGATION FACTOR S-II PROTEIN"/>
    <property type="match status" value="1"/>
</dbReference>
<proteinExistence type="predicted"/>
<feature type="compositionally biased region" description="Polar residues" evidence="1">
    <location>
        <begin position="963"/>
        <end position="980"/>
    </location>
</feature>
<reference evidence="4 5" key="1">
    <citation type="submission" date="2025-04" db="UniProtKB">
        <authorList>
            <consortium name="RefSeq"/>
        </authorList>
    </citation>
    <scope>IDENTIFICATION</scope>
    <source>
        <strain evidence="4 5">OHB3-1</strain>
    </source>
</reference>
<dbReference type="InterPro" id="IPR036575">
    <property type="entry name" value="TFIIS_cen_dom_sf"/>
</dbReference>
<feature type="compositionally biased region" description="Polar residues" evidence="1">
    <location>
        <begin position="167"/>
        <end position="176"/>
    </location>
</feature>
<feature type="compositionally biased region" description="Polar residues" evidence="1">
    <location>
        <begin position="906"/>
        <end position="917"/>
    </location>
</feature>
<evidence type="ECO:0000259" key="2">
    <source>
        <dbReference type="PROSITE" id="PS51321"/>
    </source>
</evidence>
<feature type="compositionally biased region" description="Basic and acidic residues" evidence="1">
    <location>
        <begin position="246"/>
        <end position="263"/>
    </location>
</feature>
<dbReference type="GeneID" id="111007900"/>
<feature type="region of interest" description="Disordered" evidence="1">
    <location>
        <begin position="161"/>
        <end position="222"/>
    </location>
</feature>